<organism evidence="21">
    <name type="scientific">Murine herpesvirus strain 4556</name>
    <dbReference type="NCBI Taxonomy" id="338562"/>
    <lineage>
        <taxon>Viruses</taxon>
        <taxon>Duplodnaviria</taxon>
        <taxon>Heunggongvirae</taxon>
        <taxon>Peploviricota</taxon>
        <taxon>Herviviricetes</taxon>
        <taxon>Herpesvirales</taxon>
        <taxon>Orthoherpesviridae</taxon>
        <taxon>Gammaherpesvirinae</taxon>
        <taxon>Rhadinovirus</taxon>
        <taxon>Rhadinovirus muridgamma4</taxon>
        <taxon>Murid herpesvirus 4</taxon>
    </lineage>
</organism>
<dbReference type="InterPro" id="IPR038631">
    <property type="entry name" value="Glycoprot_B_PH2_sf"/>
</dbReference>
<evidence type="ECO:0000256" key="11">
    <source>
        <dbReference type="ARBA" id="ARBA00023046"/>
    </source>
</evidence>
<keyword evidence="12 17" id="KW-0472">Membrane</keyword>
<keyword evidence="8" id="KW-1043">Host membrane</keyword>
<name>Q2EHP4_MHV68</name>
<keyword evidence="11" id="KW-1039">Host endosome</keyword>
<dbReference type="SMR" id="Q2EHP4"/>
<dbReference type="SUPFAM" id="SSF161008">
    <property type="entry name" value="Viral glycoprotein ectodomain-like"/>
    <property type="match status" value="1"/>
</dbReference>
<evidence type="ECO:0000256" key="12">
    <source>
        <dbReference type="ARBA" id="ARBA00023136"/>
    </source>
</evidence>
<evidence type="ECO:0000256" key="2">
    <source>
        <dbReference type="ARBA" id="ARBA00022581"/>
    </source>
</evidence>
<keyword evidence="2" id="KW-0945">Host-virus interaction</keyword>
<keyword evidence="14" id="KW-0325">Glycoprotein</keyword>
<evidence type="ECO:0000256" key="3">
    <source>
        <dbReference type="ARBA" id="ARBA00022692"/>
    </source>
</evidence>
<dbReference type="Pfam" id="PF17417">
    <property type="entry name" value="Glycoprot_B_PH2"/>
    <property type="match status" value="1"/>
</dbReference>
<dbReference type="GO" id="GO:0019031">
    <property type="term" value="C:viral envelope"/>
    <property type="evidence" value="ECO:0007669"/>
    <property type="project" value="UniProtKB-KW"/>
</dbReference>
<feature type="domain" description="Herpesvirus Glycoprotein B PH-like" evidence="19">
    <location>
        <begin position="106"/>
        <end position="317"/>
    </location>
</feature>
<evidence type="ECO:0000259" key="19">
    <source>
        <dbReference type="Pfam" id="PF17416"/>
    </source>
</evidence>
<keyword evidence="7" id="KW-0946">Virion</keyword>
<evidence type="ECO:0000256" key="8">
    <source>
        <dbReference type="ARBA" id="ARBA00022870"/>
    </source>
</evidence>
<dbReference type="HAMAP" id="MF_04032">
    <property type="entry name" value="HSV_GB"/>
    <property type="match status" value="1"/>
</dbReference>
<feature type="transmembrane region" description="Helical" evidence="17">
    <location>
        <begin position="732"/>
        <end position="751"/>
    </location>
</feature>
<dbReference type="Gene3D" id="2.30.30.1230">
    <property type="match status" value="1"/>
</dbReference>
<keyword evidence="15" id="KW-1160">Virus entry into host cell</keyword>
<protein>
    <submittedName>
        <fullName evidence="21">Glycoprotein B</fullName>
    </submittedName>
</protein>
<dbReference type="GO" id="GO:0019062">
    <property type="term" value="P:virion attachment to host cell"/>
    <property type="evidence" value="ECO:0007669"/>
    <property type="project" value="UniProtKB-KW"/>
</dbReference>
<evidence type="ECO:0000256" key="14">
    <source>
        <dbReference type="ARBA" id="ARBA00023180"/>
    </source>
</evidence>
<dbReference type="InterPro" id="IPR035381">
    <property type="entry name" value="Glycoprot_B_PH2"/>
</dbReference>
<keyword evidence="3 17" id="KW-0812">Transmembrane</keyword>
<evidence type="ECO:0000256" key="10">
    <source>
        <dbReference type="ARBA" id="ARBA00022989"/>
    </source>
</evidence>
<accession>Q2EHP4</accession>
<dbReference type="Gene3D" id="2.30.29.100">
    <property type="match status" value="1"/>
</dbReference>
<keyword evidence="4" id="KW-0732">Signal</keyword>
<dbReference type="InterPro" id="IPR000234">
    <property type="entry name" value="Herpes_Glycoprot_B"/>
</dbReference>
<evidence type="ECO:0000256" key="17">
    <source>
        <dbReference type="SAM" id="Phobius"/>
    </source>
</evidence>
<dbReference type="Pfam" id="PF17416">
    <property type="entry name" value="Glycoprot_B_PH1"/>
    <property type="match status" value="1"/>
</dbReference>
<keyword evidence="13" id="KW-1015">Disulfide bond</keyword>
<evidence type="ECO:0000256" key="15">
    <source>
        <dbReference type="ARBA" id="ARBA00023296"/>
    </source>
</evidence>
<dbReference type="Gene3D" id="1.20.5.1890">
    <property type="match status" value="1"/>
</dbReference>
<feature type="compositionally biased region" description="Acidic residues" evidence="16">
    <location>
        <begin position="411"/>
        <end position="420"/>
    </location>
</feature>
<keyword evidence="10 17" id="KW-1133">Transmembrane helix</keyword>
<evidence type="ECO:0000256" key="5">
    <source>
        <dbReference type="ARBA" id="ARBA00022804"/>
    </source>
</evidence>
<dbReference type="EMBL" id="DQ378055">
    <property type="protein sequence ID" value="ABD33940.1"/>
    <property type="molecule type" value="Genomic_DNA"/>
</dbReference>
<evidence type="ECO:0000256" key="4">
    <source>
        <dbReference type="ARBA" id="ARBA00022729"/>
    </source>
</evidence>
<evidence type="ECO:0000259" key="20">
    <source>
        <dbReference type="Pfam" id="PF17417"/>
    </source>
</evidence>
<evidence type="ECO:0000256" key="1">
    <source>
        <dbReference type="ARBA" id="ARBA00022511"/>
    </source>
</evidence>
<evidence type="ECO:0000256" key="9">
    <source>
        <dbReference type="ARBA" id="ARBA00022879"/>
    </source>
</evidence>
<dbReference type="GO" id="GO:0046718">
    <property type="term" value="P:symbiont entry into host cell"/>
    <property type="evidence" value="ECO:0007669"/>
    <property type="project" value="UniProtKB-KW"/>
</dbReference>
<keyword evidence="1" id="KW-1032">Host cell membrane</keyword>
<reference evidence="21" key="1">
    <citation type="submission" date="2006-01" db="EMBL/GenBank/DDBJ databases">
        <title>Murine gammaherpesvirus (MHV) glycoprotein B gene sequence diversity among 4556 and 68 strains.</title>
        <authorList>
            <person name="Kudelova M."/>
            <person name="Rezuchova I."/>
        </authorList>
    </citation>
    <scope>NUCLEOTIDE SEQUENCE</scope>
    <source>
        <strain evidence="21">4556</strain>
    </source>
</reference>
<evidence type="ECO:0000256" key="13">
    <source>
        <dbReference type="ARBA" id="ARBA00023157"/>
    </source>
</evidence>
<dbReference type="Pfam" id="PF00606">
    <property type="entry name" value="Glycoprotein_B"/>
    <property type="match status" value="1"/>
</dbReference>
<keyword evidence="9" id="KW-0261">Viral envelope protein</keyword>
<feature type="compositionally biased region" description="Polar residues" evidence="16">
    <location>
        <begin position="439"/>
        <end position="450"/>
    </location>
</feature>
<sequence>MYPTVKSMRVAHLTNLLTLLCLLCHTHLYVCQPTTLRQPSDMTPAQDAPTETPPPLSTNTNRGFECFRVCGVAATGETFRFDLDKTCPSTQDKKHVEGILLVYKINIVPYIFKIRRYRKIITQLTIWRGLTTSSVTGKFEMATQAHEWEVGDFDSIYQCYNSATMVVNNVRQVYVDRDGVNKTVNIRPVDGLTGNIQRYFSQPTLYSEPGWMPGFYRVRTTVNCEIVDMVARSMDPYNYIATALGDSLELSPFQTFDNTSQSTAPKRADMRVREVKNYKFVDYNNRGTAPAGQSRTFLETPSATYSWKTATRQTATCDLVHWKTFPRAIQTAHEHSYHFVANEVTATFNTPLTEVENFTSTYSCVSDQINKTISEYIQKLNNSYVASGKTQYFKTDGNLYLIWQPLEHPEIEDIDEDSDPEPTPAPPKSTRRKREAADNGNSTSEVSKGSENPLITAQIQFAYDKLTTSVNNVLEELSRAWCREQVRDTLMWYELSKVNPTSVMSAIYGKPVAARYVGDAISVTDCIYVDQSSVNIHQSLRLQHDKTTCYSRPRVTFKFINSTDPLTGQLGPRKEIILSNTNIETCKDESEHYFIVGEYIYYYKNYIFEEKLNLSSIATLDTFIALNISFIENIDFKTVELYSSTERKLASSVFDIESMFREYNYYTYSLAGIKKDLDNTIDYNRDRLVQDLSDMMADLGDIGRSVVNVVSSVVTFFSSIVTGFIKFFTNPLGGIFILLIIGGIIFLVVVLNRRNSQFHDAPIKMLYPSVENYAARQAPPPYSASPPAIDKEEIKRILLGMHQVHQEEKEAQKQLTNSGPTLWQKATGFLRNRRKGYSQLPLEDESTSL</sequence>
<dbReference type="InterPro" id="IPR055341">
    <property type="entry name" value="Glycoprotein_B_ecto_C"/>
</dbReference>
<evidence type="ECO:0000259" key="18">
    <source>
        <dbReference type="Pfam" id="PF00606"/>
    </source>
</evidence>
<evidence type="ECO:0000256" key="6">
    <source>
        <dbReference type="ARBA" id="ARBA00022812"/>
    </source>
</evidence>
<proteinExistence type="inferred from homology"/>
<evidence type="ECO:0000256" key="16">
    <source>
        <dbReference type="SAM" id="MobiDB-lite"/>
    </source>
</evidence>
<evidence type="ECO:0000256" key="7">
    <source>
        <dbReference type="ARBA" id="ARBA00022844"/>
    </source>
</evidence>
<feature type="domain" description="Herpesvirus glycoprotein B ectodomain C-terminal" evidence="18">
    <location>
        <begin position="456"/>
        <end position="675"/>
    </location>
</feature>
<dbReference type="Gene3D" id="6.10.250.3280">
    <property type="match status" value="1"/>
</dbReference>
<feature type="region of interest" description="Disordered" evidence="16">
    <location>
        <begin position="411"/>
        <end position="450"/>
    </location>
</feature>
<keyword evidence="5" id="KW-1161">Viral attachment to host cell</keyword>
<feature type="region of interest" description="Disordered" evidence="16">
    <location>
        <begin position="38"/>
        <end position="59"/>
    </location>
</feature>
<evidence type="ECO:0000313" key="21">
    <source>
        <dbReference type="EMBL" id="ABD33940.1"/>
    </source>
</evidence>
<feature type="domain" description="Herpesvirus Glycoprotein B PH-like" evidence="20">
    <location>
        <begin position="319"/>
        <end position="410"/>
    </location>
</feature>
<keyword evidence="6" id="KW-1040">Host Golgi apparatus</keyword>
<dbReference type="InterPro" id="IPR035377">
    <property type="entry name" value="Glycoprot_B_PH1"/>
</dbReference>